<dbReference type="PANTHER" id="PTHR12631:SF10">
    <property type="entry name" value="BETA-XYLOSIDASE-LIKE PROTEIN-RELATED"/>
    <property type="match status" value="1"/>
</dbReference>
<dbReference type="InterPro" id="IPR051923">
    <property type="entry name" value="Glycosyl_Hydrolase_39"/>
</dbReference>
<organism evidence="6 7">
    <name type="scientific">Glycomyces terrestris</name>
    <dbReference type="NCBI Taxonomy" id="2493553"/>
    <lineage>
        <taxon>Bacteria</taxon>
        <taxon>Bacillati</taxon>
        <taxon>Actinomycetota</taxon>
        <taxon>Actinomycetes</taxon>
        <taxon>Glycomycetales</taxon>
        <taxon>Glycomycetaceae</taxon>
        <taxon>Glycomyces</taxon>
    </lineage>
</organism>
<dbReference type="Gene3D" id="3.20.20.80">
    <property type="entry name" value="Glycosidases"/>
    <property type="match status" value="1"/>
</dbReference>
<dbReference type="PANTHER" id="PTHR12631">
    <property type="entry name" value="ALPHA-L-IDURONIDASE"/>
    <property type="match status" value="1"/>
</dbReference>
<accession>A0A426V1Z9</accession>
<feature type="domain" description="Glycosyl hydrolases family 39 N-terminal catalytic" evidence="5">
    <location>
        <begin position="12"/>
        <end position="206"/>
    </location>
</feature>
<gene>
    <name evidence="6" type="ORF">EIW28_09950</name>
</gene>
<dbReference type="Proteomes" id="UP000277256">
    <property type="component" value="Unassembled WGS sequence"/>
</dbReference>
<keyword evidence="3" id="KW-0326">Glycosidase</keyword>
<feature type="active site" description="Proton donor" evidence="4">
    <location>
        <position position="166"/>
    </location>
</feature>
<dbReference type="Gene3D" id="2.60.40.1500">
    <property type="entry name" value="Glycosyl hydrolase domain, family 39"/>
    <property type="match status" value="1"/>
</dbReference>
<name>A0A426V1Z9_9ACTN</name>
<sequence length="534" mass="59732">MTATWRPSRPVRVEADSRAAGEPLHHHWSQVVGAGRAAEGLRANWQEHLRTVAGECGFRYVNFHGLFHDDMFVYRMAEDGPVYNFQYIDEVFDRLLEARVRPFVEFGFSPGDLAREKSTVFWWGGHGSPPTDLTAWAALITVTVEHWRARYGPREVRSWYFGVWNEPNFDAFFRGTRTEYYRLYAATVKALKELDPELRVGGPATSNFVPDARNEGETEDGTAFAVLERPEDAEALEWRPVWIEHFLDHCAKEGLPVDFVSCHPYPLAWVLDGDGRGMTFSRHASAAADDLAALRRIVDAGPFPEAEIHLTEWNSSPFPRDHTHDFPQAATFIVKSNLETIGLVDSLSYWTFTDVFEEPGAGATVFHGGFGMINHQGIVKPSFHAYRLLHTLGDELLARVDGAVITRDSTNGKISCLAYHYPDEVTTSVPVSEPGREVADETLATGGPRILEIDLSGLDPECLLTVETVGPFRGDALAAWRSIGEPEPPSREELGALRAVAREVPQETLKADAEGRLHLQIGMRPWEIVSLRQV</sequence>
<dbReference type="SUPFAM" id="SSF51445">
    <property type="entry name" value="(Trans)glycosidases"/>
    <property type="match status" value="1"/>
</dbReference>
<comment type="caution">
    <text evidence="6">The sequence shown here is derived from an EMBL/GenBank/DDBJ whole genome shotgun (WGS) entry which is preliminary data.</text>
</comment>
<reference evidence="6 7" key="1">
    <citation type="submission" date="2018-12" db="EMBL/GenBank/DDBJ databases">
        <title>Glycomyces sp. YIM 121974 draft genome.</title>
        <authorList>
            <person name="Li Q."/>
        </authorList>
    </citation>
    <scope>NUCLEOTIDE SEQUENCE [LARGE SCALE GENOMIC DNA]</scope>
    <source>
        <strain evidence="6 7">YIM 121974</strain>
    </source>
</reference>
<dbReference type="InterPro" id="IPR049166">
    <property type="entry name" value="GH39_cat"/>
</dbReference>
<protein>
    <submittedName>
        <fullName evidence="6">Beta-xylosidase</fullName>
    </submittedName>
</protein>
<dbReference type="RefSeq" id="WP_125247519.1">
    <property type="nucleotide sequence ID" value="NZ_RSEB01000002.1"/>
</dbReference>
<evidence type="ECO:0000256" key="4">
    <source>
        <dbReference type="PIRSR" id="PIRSR600514-1"/>
    </source>
</evidence>
<evidence type="ECO:0000256" key="3">
    <source>
        <dbReference type="ARBA" id="ARBA00023295"/>
    </source>
</evidence>
<dbReference type="InterPro" id="IPR017853">
    <property type="entry name" value="GH"/>
</dbReference>
<evidence type="ECO:0000256" key="2">
    <source>
        <dbReference type="ARBA" id="ARBA00022801"/>
    </source>
</evidence>
<keyword evidence="7" id="KW-1185">Reference proteome</keyword>
<feature type="domain" description="Glycosyl hydrolases family 39 N-terminal catalytic" evidence="5">
    <location>
        <begin position="241"/>
        <end position="516"/>
    </location>
</feature>
<evidence type="ECO:0000256" key="1">
    <source>
        <dbReference type="ARBA" id="ARBA00008875"/>
    </source>
</evidence>
<dbReference type="SUPFAM" id="SSF51011">
    <property type="entry name" value="Glycosyl hydrolase domain"/>
    <property type="match status" value="1"/>
</dbReference>
<proteinExistence type="inferred from homology"/>
<dbReference type="PRINTS" id="PR00745">
    <property type="entry name" value="GLHYDRLASE39"/>
</dbReference>
<evidence type="ECO:0000313" key="6">
    <source>
        <dbReference type="EMBL" id="RRS00845.1"/>
    </source>
</evidence>
<dbReference type="GO" id="GO:0005975">
    <property type="term" value="P:carbohydrate metabolic process"/>
    <property type="evidence" value="ECO:0007669"/>
    <property type="project" value="InterPro"/>
</dbReference>
<dbReference type="InterPro" id="IPR000514">
    <property type="entry name" value="Glyco_hydro_39"/>
</dbReference>
<comment type="similarity">
    <text evidence="1">Belongs to the glycosyl hydrolase 39 family.</text>
</comment>
<dbReference type="EMBL" id="RSEB01000002">
    <property type="protein sequence ID" value="RRS00845.1"/>
    <property type="molecule type" value="Genomic_DNA"/>
</dbReference>
<dbReference type="OrthoDB" id="5242547at2"/>
<evidence type="ECO:0000259" key="5">
    <source>
        <dbReference type="Pfam" id="PF01229"/>
    </source>
</evidence>
<dbReference type="GO" id="GO:0004553">
    <property type="term" value="F:hydrolase activity, hydrolyzing O-glycosyl compounds"/>
    <property type="evidence" value="ECO:0007669"/>
    <property type="project" value="InterPro"/>
</dbReference>
<dbReference type="Pfam" id="PF01229">
    <property type="entry name" value="Glyco_hydro_39"/>
    <property type="match status" value="2"/>
</dbReference>
<evidence type="ECO:0000313" key="7">
    <source>
        <dbReference type="Proteomes" id="UP000277256"/>
    </source>
</evidence>
<dbReference type="AlphaFoldDB" id="A0A426V1Z9"/>
<keyword evidence="2" id="KW-0378">Hydrolase</keyword>